<evidence type="ECO:0000259" key="8">
    <source>
        <dbReference type="SMART" id="SM00768"/>
    </source>
</evidence>
<keyword evidence="10" id="KW-1185">Reference proteome</keyword>
<reference evidence="9 10" key="1">
    <citation type="journal article" date="2017" name="Nature">
        <title>The Apostasia genome and the evolution of orchids.</title>
        <authorList>
            <person name="Zhang G.Q."/>
            <person name="Liu K.W."/>
            <person name="Li Z."/>
            <person name="Lohaus R."/>
            <person name="Hsiao Y.Y."/>
            <person name="Niu S.C."/>
            <person name="Wang J.Y."/>
            <person name="Lin Y.C."/>
            <person name="Xu Q."/>
            <person name="Chen L.J."/>
            <person name="Yoshida K."/>
            <person name="Fujiwara S."/>
            <person name="Wang Z.W."/>
            <person name="Zhang Y.Q."/>
            <person name="Mitsuda N."/>
            <person name="Wang M."/>
            <person name="Liu G.H."/>
            <person name="Pecoraro L."/>
            <person name="Huang H.X."/>
            <person name="Xiao X.J."/>
            <person name="Lin M."/>
            <person name="Wu X.Y."/>
            <person name="Wu W.L."/>
            <person name="Chen Y.Y."/>
            <person name="Chang S.B."/>
            <person name="Sakamoto S."/>
            <person name="Ohme-Takagi M."/>
            <person name="Yagi M."/>
            <person name="Zeng S.J."/>
            <person name="Shen C.Y."/>
            <person name="Yeh C.M."/>
            <person name="Luo Y.B."/>
            <person name="Tsai W.C."/>
            <person name="Van de Peer Y."/>
            <person name="Liu Z.J."/>
        </authorList>
    </citation>
    <scope>NUCLEOTIDE SEQUENCE [LARGE SCALE GENOMIC DNA]</scope>
    <source>
        <strain evidence="10">cv. Shenzhen</strain>
        <tissue evidence="9">Stem</tissue>
    </source>
</reference>
<dbReference type="GO" id="GO:0004673">
    <property type="term" value="F:protein histidine kinase activity"/>
    <property type="evidence" value="ECO:0007669"/>
    <property type="project" value="UniProtKB-EC"/>
</dbReference>
<name>A0A2I0A043_9ASPA</name>
<dbReference type="EMBL" id="KZ452102">
    <property type="protein sequence ID" value="PKA48897.1"/>
    <property type="molecule type" value="Genomic_DNA"/>
</dbReference>
<gene>
    <name evidence="9" type="ORF">AXF42_Ash016413</name>
</gene>
<keyword evidence="4" id="KW-0732">Signal</keyword>
<protein>
    <submittedName>
        <fullName evidence="9">Glucan endo-1,3-beta-glucosidase 1</fullName>
        <ecNumber evidence="9">2.7.13.3</ecNumber>
    </submittedName>
</protein>
<keyword evidence="6" id="KW-1015">Disulfide bond</keyword>
<evidence type="ECO:0000256" key="3">
    <source>
        <dbReference type="ARBA" id="ARBA00022622"/>
    </source>
</evidence>
<feature type="domain" description="X8" evidence="8">
    <location>
        <begin position="364"/>
        <end position="461"/>
    </location>
</feature>
<evidence type="ECO:0000256" key="5">
    <source>
        <dbReference type="ARBA" id="ARBA00023136"/>
    </source>
</evidence>
<sequence>MDRFLERNRQFKILVSNPFAYLDYRPSIGISVDLLVDLLEAKELLQSLSARNYHSRISSHMNISSIIVRSSEEGPPLLLSTLHSIQSALEIFDLDRNIKASALFSLPSLENLAKESEKSLQKITTFLNRSKSFITVEIPSEKGQSLDDGWFSHYMIKKATLACSLLNSKIPIVFKLKNFQADSNGVNISDFMEKVPISIASHPLLKQRVLGLFLQAPAFETVHRELLGGKEAIHDTYSTPITVPSTIPTPTIVTVPSTNPVPVLPSNPSPITIPSTNPLPTPVMNPANPTNSPVTIPATNPMPDPVTNPTTNPVLSPPVMPVTNPANQPVITSPYSQPFVAPPANTPFTNPGTAPFSPTGSGQIWCAAKSGLPDSSLQLALDYACGMGGADCSAIQEMGSCYTPNTLQAHASYAFNSYFQRNPVPTSCDFGGTAMIVTVNPSKREKVISFKLFTLFLQCKISHHHQTFAGTGSCIYPSSR</sequence>
<keyword evidence="7" id="KW-0325">Glycoprotein</keyword>
<dbReference type="Pfam" id="PF07983">
    <property type="entry name" value="X8"/>
    <property type="match status" value="1"/>
</dbReference>
<dbReference type="FunFam" id="1.20.58.1040:FF:000001">
    <property type="entry name" value="Glucan endo-1,3-beta-glucosidase 4"/>
    <property type="match status" value="1"/>
</dbReference>
<keyword evidence="3" id="KW-0449">Lipoprotein</keyword>
<dbReference type="PANTHER" id="PTHR31044">
    <property type="entry name" value="BETA-1,3 GLUCANASE"/>
    <property type="match status" value="1"/>
</dbReference>
<dbReference type="Proteomes" id="UP000236161">
    <property type="component" value="Unassembled WGS sequence"/>
</dbReference>
<keyword evidence="9" id="KW-0808">Transferase</keyword>
<keyword evidence="2" id="KW-1003">Cell membrane</keyword>
<dbReference type="Gene3D" id="1.20.58.1040">
    <property type="match status" value="1"/>
</dbReference>
<proteinExistence type="predicted"/>
<dbReference type="GO" id="GO:0098552">
    <property type="term" value="C:side of membrane"/>
    <property type="evidence" value="ECO:0007669"/>
    <property type="project" value="UniProtKB-KW"/>
</dbReference>
<dbReference type="GO" id="GO:0005886">
    <property type="term" value="C:plasma membrane"/>
    <property type="evidence" value="ECO:0007669"/>
    <property type="project" value="UniProtKB-SubCell"/>
</dbReference>
<dbReference type="SMART" id="SM00768">
    <property type="entry name" value="X8"/>
    <property type="match status" value="1"/>
</dbReference>
<evidence type="ECO:0000256" key="2">
    <source>
        <dbReference type="ARBA" id="ARBA00022475"/>
    </source>
</evidence>
<evidence type="ECO:0000256" key="6">
    <source>
        <dbReference type="ARBA" id="ARBA00023157"/>
    </source>
</evidence>
<dbReference type="InterPro" id="IPR044788">
    <property type="entry name" value="X8_dom_prot"/>
</dbReference>
<dbReference type="InterPro" id="IPR012946">
    <property type="entry name" value="X8"/>
</dbReference>
<accession>A0A2I0A043</accession>
<dbReference type="EC" id="2.7.13.3" evidence="9"/>
<keyword evidence="5" id="KW-0472">Membrane</keyword>
<evidence type="ECO:0000313" key="9">
    <source>
        <dbReference type="EMBL" id="PKA48897.1"/>
    </source>
</evidence>
<comment type="subcellular location">
    <subcellularLocation>
        <location evidence="1">Cell membrane</location>
        <topology evidence="1">Lipid-anchor</topology>
        <topology evidence="1">GPI-anchor</topology>
    </subcellularLocation>
</comment>
<keyword evidence="3" id="KW-0336">GPI-anchor</keyword>
<dbReference type="AlphaFoldDB" id="A0A2I0A043"/>
<dbReference type="PANTHER" id="PTHR31044:SF120">
    <property type="entry name" value="CARBOHYDRATE-BINDING X8 DOMAIN SUPERFAMILY PROTEIN"/>
    <property type="match status" value="1"/>
</dbReference>
<dbReference type="GO" id="GO:0009506">
    <property type="term" value="C:plasmodesma"/>
    <property type="evidence" value="ECO:0007669"/>
    <property type="project" value="UniProtKB-ARBA"/>
</dbReference>
<evidence type="ECO:0000256" key="7">
    <source>
        <dbReference type="ARBA" id="ARBA00023180"/>
    </source>
</evidence>
<organism evidence="9 10">
    <name type="scientific">Apostasia shenzhenica</name>
    <dbReference type="NCBI Taxonomy" id="1088818"/>
    <lineage>
        <taxon>Eukaryota</taxon>
        <taxon>Viridiplantae</taxon>
        <taxon>Streptophyta</taxon>
        <taxon>Embryophyta</taxon>
        <taxon>Tracheophyta</taxon>
        <taxon>Spermatophyta</taxon>
        <taxon>Magnoliopsida</taxon>
        <taxon>Liliopsida</taxon>
        <taxon>Asparagales</taxon>
        <taxon>Orchidaceae</taxon>
        <taxon>Apostasioideae</taxon>
        <taxon>Apostasia</taxon>
    </lineage>
</organism>
<dbReference type="STRING" id="1088818.A0A2I0A043"/>
<evidence type="ECO:0000256" key="1">
    <source>
        <dbReference type="ARBA" id="ARBA00004609"/>
    </source>
</evidence>
<dbReference type="OrthoDB" id="417697at2759"/>
<evidence type="ECO:0000256" key="4">
    <source>
        <dbReference type="ARBA" id="ARBA00022729"/>
    </source>
</evidence>
<evidence type="ECO:0000313" key="10">
    <source>
        <dbReference type="Proteomes" id="UP000236161"/>
    </source>
</evidence>